<comment type="subcellular location">
    <subcellularLocation>
        <location evidence="1">Membrane</location>
        <topology evidence="1">Single-pass type II membrane protein</topology>
    </subcellularLocation>
</comment>
<dbReference type="AlphaFoldDB" id="A0ABD1GL31"/>
<evidence type="ECO:0000256" key="12">
    <source>
        <dbReference type="PIRSR" id="PIRSR602401-1"/>
    </source>
</evidence>
<keyword evidence="11" id="KW-0472">Membrane</keyword>
<dbReference type="CDD" id="cd11072">
    <property type="entry name" value="CYP71-like"/>
    <property type="match status" value="1"/>
</dbReference>
<name>A0ABD1GL31_SALDI</name>
<evidence type="ECO:0000256" key="13">
    <source>
        <dbReference type="RuleBase" id="RU000461"/>
    </source>
</evidence>
<proteinExistence type="inferred from homology"/>
<keyword evidence="7" id="KW-1133">Transmembrane helix</keyword>
<dbReference type="EMBL" id="JBEAFC010000008">
    <property type="protein sequence ID" value="KAL1544679.1"/>
    <property type="molecule type" value="Genomic_DNA"/>
</dbReference>
<evidence type="ECO:0000256" key="11">
    <source>
        <dbReference type="ARBA" id="ARBA00023136"/>
    </source>
</evidence>
<dbReference type="InterPro" id="IPR052306">
    <property type="entry name" value="CYP450_71D"/>
</dbReference>
<dbReference type="InterPro" id="IPR036396">
    <property type="entry name" value="Cyt_P450_sf"/>
</dbReference>
<dbReference type="FunFam" id="1.10.630.10:FF:000043">
    <property type="entry name" value="Cytochrome P450 99A2"/>
    <property type="match status" value="1"/>
</dbReference>
<dbReference type="PRINTS" id="PR00463">
    <property type="entry name" value="EP450I"/>
</dbReference>
<organism evidence="14 15">
    <name type="scientific">Salvia divinorum</name>
    <name type="common">Maria pastora</name>
    <name type="synonym">Diviner's sage</name>
    <dbReference type="NCBI Taxonomy" id="28513"/>
    <lineage>
        <taxon>Eukaryota</taxon>
        <taxon>Viridiplantae</taxon>
        <taxon>Streptophyta</taxon>
        <taxon>Embryophyta</taxon>
        <taxon>Tracheophyta</taxon>
        <taxon>Spermatophyta</taxon>
        <taxon>Magnoliopsida</taxon>
        <taxon>eudicotyledons</taxon>
        <taxon>Gunneridae</taxon>
        <taxon>Pentapetalae</taxon>
        <taxon>asterids</taxon>
        <taxon>lamiids</taxon>
        <taxon>Lamiales</taxon>
        <taxon>Lamiaceae</taxon>
        <taxon>Nepetoideae</taxon>
        <taxon>Mentheae</taxon>
        <taxon>Salviinae</taxon>
        <taxon>Salvia</taxon>
        <taxon>Salvia subgen. Calosphace</taxon>
    </lineage>
</organism>
<keyword evidence="15" id="KW-1185">Reference proteome</keyword>
<evidence type="ECO:0000256" key="8">
    <source>
        <dbReference type="ARBA" id="ARBA00023002"/>
    </source>
</evidence>
<dbReference type="Pfam" id="PF00067">
    <property type="entry name" value="p450"/>
    <property type="match status" value="1"/>
</dbReference>
<evidence type="ECO:0000256" key="1">
    <source>
        <dbReference type="ARBA" id="ARBA00004606"/>
    </source>
</evidence>
<evidence type="ECO:0000256" key="3">
    <source>
        <dbReference type="ARBA" id="ARBA00022617"/>
    </source>
</evidence>
<evidence type="ECO:0000256" key="9">
    <source>
        <dbReference type="ARBA" id="ARBA00023004"/>
    </source>
</evidence>
<accession>A0ABD1GL31</accession>
<dbReference type="SUPFAM" id="SSF48264">
    <property type="entry name" value="Cytochrome P450"/>
    <property type="match status" value="1"/>
</dbReference>
<reference evidence="14 15" key="1">
    <citation type="submission" date="2024-06" db="EMBL/GenBank/DDBJ databases">
        <title>A chromosome level genome sequence of Diviner's sage (Salvia divinorum).</title>
        <authorList>
            <person name="Ford S.A."/>
            <person name="Ro D.-K."/>
            <person name="Ness R.W."/>
            <person name="Phillips M.A."/>
        </authorList>
    </citation>
    <scope>NUCLEOTIDE SEQUENCE [LARGE SCALE GENOMIC DNA]</scope>
    <source>
        <strain evidence="14">SAF-2024a</strain>
        <tissue evidence="14">Leaf</tissue>
    </source>
</reference>
<keyword evidence="6" id="KW-0735">Signal-anchor</keyword>
<dbReference type="PROSITE" id="PS00086">
    <property type="entry name" value="CYTOCHROME_P450"/>
    <property type="match status" value="1"/>
</dbReference>
<evidence type="ECO:0000256" key="10">
    <source>
        <dbReference type="ARBA" id="ARBA00023033"/>
    </source>
</evidence>
<dbReference type="PRINTS" id="PR00385">
    <property type="entry name" value="P450"/>
</dbReference>
<sequence length="517" mass="58483">MVALCSLSTAAALILAAIIFSFFINTWNKSRKNLISIKLPPGPKKLPIIGNLHLITSPPFRCFTDLSKQYGPIMHLKLGEADAVVVSSPEIAKQILKDQDPCVANRPQGVALEIMWYNYIDIAFSPYGDYWRQMRKICINELLSPRMVRSFQSIRSDEAARMVDSLHESSGRVVNLTEKIFSFTSSITCRAAFGGVCKDKGTLIKVMMDTLKMAGGFEIADFFPNSRIVSALSWTKIRLKMMRRKLDFILDDVIDEHKANLAEKFGVDIASGGRLGNGEYGGEDLIDVLLRMKEGEELKFPIGNDNIKAVLYDIFSAGTETSSTAIDWTMVELMRNPKVMARAQAEVRHILKEGTSTSRVEQNDELKYLKLVIKESLRLHPPVPLLPRASRVTCQVNGYTIPDKVRVMVNVWAMHRDPRFWKDPEEFEPERFENEDVDFIGGDIHYLPFGVGRRMCPGIMFGLATVEQAIAQLLYHFDWRLPEDVRARDLDMIENDGLTSVRKDNLFVIATPYHPSI</sequence>
<gene>
    <name evidence="14" type="ORF">AAHA92_21501</name>
</gene>
<dbReference type="InterPro" id="IPR017972">
    <property type="entry name" value="Cyt_P450_CS"/>
</dbReference>
<dbReference type="GO" id="GO:0016712">
    <property type="term" value="F:oxidoreductase activity, acting on paired donors, with incorporation or reduction of molecular oxygen, reduced flavin or flavoprotein as one donor, and incorporation of one atom of oxygen"/>
    <property type="evidence" value="ECO:0007669"/>
    <property type="project" value="UniProtKB-ARBA"/>
</dbReference>
<protein>
    <submittedName>
        <fullName evidence="14">Premnaspirodiene oxygenase-like</fullName>
    </submittedName>
</protein>
<keyword evidence="9 12" id="KW-0408">Iron</keyword>
<comment type="cofactor">
    <cofactor evidence="12">
        <name>heme</name>
        <dbReference type="ChEBI" id="CHEBI:30413"/>
    </cofactor>
</comment>
<evidence type="ECO:0000313" key="15">
    <source>
        <dbReference type="Proteomes" id="UP001567538"/>
    </source>
</evidence>
<dbReference type="InterPro" id="IPR002401">
    <property type="entry name" value="Cyt_P450_E_grp-I"/>
</dbReference>
<evidence type="ECO:0000256" key="5">
    <source>
        <dbReference type="ARBA" id="ARBA00022723"/>
    </source>
</evidence>
<evidence type="ECO:0000256" key="7">
    <source>
        <dbReference type="ARBA" id="ARBA00022989"/>
    </source>
</evidence>
<comment type="caution">
    <text evidence="14">The sequence shown here is derived from an EMBL/GenBank/DDBJ whole genome shotgun (WGS) entry which is preliminary data.</text>
</comment>
<evidence type="ECO:0000256" key="4">
    <source>
        <dbReference type="ARBA" id="ARBA00022692"/>
    </source>
</evidence>
<keyword evidence="5 12" id="KW-0479">Metal-binding</keyword>
<dbReference type="Proteomes" id="UP001567538">
    <property type="component" value="Unassembled WGS sequence"/>
</dbReference>
<dbReference type="PANTHER" id="PTHR47953">
    <property type="entry name" value="OS08G0105600 PROTEIN"/>
    <property type="match status" value="1"/>
</dbReference>
<dbReference type="GO" id="GO:0016114">
    <property type="term" value="P:terpenoid biosynthetic process"/>
    <property type="evidence" value="ECO:0007669"/>
    <property type="project" value="UniProtKB-ARBA"/>
</dbReference>
<feature type="binding site" description="axial binding residue" evidence="12">
    <location>
        <position position="456"/>
    </location>
    <ligand>
        <name>heme</name>
        <dbReference type="ChEBI" id="CHEBI:30413"/>
    </ligand>
    <ligandPart>
        <name>Fe</name>
        <dbReference type="ChEBI" id="CHEBI:18248"/>
    </ligandPart>
</feature>
<evidence type="ECO:0000313" key="14">
    <source>
        <dbReference type="EMBL" id="KAL1544679.1"/>
    </source>
</evidence>
<dbReference type="GO" id="GO:0046872">
    <property type="term" value="F:metal ion binding"/>
    <property type="evidence" value="ECO:0007669"/>
    <property type="project" value="UniProtKB-KW"/>
</dbReference>
<comment type="similarity">
    <text evidence="2 13">Belongs to the cytochrome P450 family.</text>
</comment>
<dbReference type="PANTHER" id="PTHR47953:SF16">
    <property type="entry name" value="CYTOCHROME P450 71D8"/>
    <property type="match status" value="1"/>
</dbReference>
<dbReference type="Gene3D" id="1.10.630.10">
    <property type="entry name" value="Cytochrome P450"/>
    <property type="match status" value="1"/>
</dbReference>
<dbReference type="GO" id="GO:0016020">
    <property type="term" value="C:membrane"/>
    <property type="evidence" value="ECO:0007669"/>
    <property type="project" value="UniProtKB-SubCell"/>
</dbReference>
<keyword evidence="3 12" id="KW-0349">Heme</keyword>
<keyword evidence="10 13" id="KW-0503">Monooxygenase</keyword>
<dbReference type="InterPro" id="IPR001128">
    <property type="entry name" value="Cyt_P450"/>
</dbReference>
<keyword evidence="8 13" id="KW-0560">Oxidoreductase</keyword>
<keyword evidence="4" id="KW-0812">Transmembrane</keyword>
<evidence type="ECO:0000256" key="2">
    <source>
        <dbReference type="ARBA" id="ARBA00010617"/>
    </source>
</evidence>
<evidence type="ECO:0000256" key="6">
    <source>
        <dbReference type="ARBA" id="ARBA00022968"/>
    </source>
</evidence>